<sequence>MSDISDVDAFDQQQEKLLLEQSMRGDRRRHYDHMEMSDEEVMGFKPSDSEDEEDDDDEILDREEEDDGEAQEAWGKGELYGADEIEDEEDRKLEAEEALKLQKKQAKQMKESDFLGEWAADDSDDEDEEDADLATAGKGVRESIPVKPIESMSSKEQYDQLVRLNPELVLMNAELAKVTEEMAALNKAEEDEDDEPEIVEIKKTALRTYIGVLNAYFALFMDSVKNGKANMKDHIIMEAILKAREMWRMAQEIGLPEEEVDEMASDEEMVSEGAELMDASAAESDVSDDLDLSRFRRRPEDDFEDVEEVEEEVDSDDELALPTSFKAKKSKSKISAVPDYGEHAINDVDQADKDRRKRDLRFYTAKIDKQARGREQEEIEGDADLPYQDRWYERQQQLKEKQAAHIKDSGEHDLYDSGDEGGSADDYQEMPSKKSAGGDDDEDVDEFVAALKAKKQQRKAEREAMHEVYLDAKKGKIDVEKLDDNGKRAINYQILKNKGLTPHRKKENRNSRVKKRIKYEKAKKKLASTRAVYKQPTGAYAGEKTGIKKNLARSTKFRE</sequence>
<feature type="coiled-coil region" evidence="4">
    <location>
        <begin position="168"/>
        <end position="195"/>
    </location>
</feature>
<evidence type="ECO:0000313" key="10">
    <source>
        <dbReference type="Proteomes" id="UP000256601"/>
    </source>
</evidence>
<keyword evidence="3" id="KW-0539">Nucleus</keyword>
<evidence type="ECO:0000256" key="2">
    <source>
        <dbReference type="ARBA" id="ARBA00010979"/>
    </source>
</evidence>
<evidence type="ECO:0000256" key="4">
    <source>
        <dbReference type="SAM" id="Coils"/>
    </source>
</evidence>
<feature type="compositionally biased region" description="Acidic residues" evidence="5">
    <location>
        <begin position="49"/>
        <end position="70"/>
    </location>
</feature>
<evidence type="ECO:0000313" key="8">
    <source>
        <dbReference type="EMBL" id="RDW25365.1"/>
    </source>
</evidence>
<dbReference type="PANTHER" id="PTHR13237:SF8">
    <property type="entry name" value="SOMETHING ABOUT SILENCING PROTEIN 10"/>
    <property type="match status" value="1"/>
</dbReference>
<dbReference type="Pfam" id="PF09368">
    <property type="entry name" value="Sas10"/>
    <property type="match status" value="1"/>
</dbReference>
<evidence type="ECO:0000313" key="7">
    <source>
        <dbReference type="EMBL" id="AOW07466.1"/>
    </source>
</evidence>
<dbReference type="eggNOG" id="KOG3118">
    <property type="taxonomic scope" value="Eukaryota"/>
</dbReference>
<evidence type="ECO:0000313" key="9">
    <source>
        <dbReference type="Proteomes" id="UP000182444"/>
    </source>
</evidence>
<accession>A0A1D8NPA3</accession>
<evidence type="ECO:0000256" key="5">
    <source>
        <dbReference type="SAM" id="MobiDB-lite"/>
    </source>
</evidence>
<feature type="compositionally biased region" description="Basic and acidic residues" evidence="5">
    <location>
        <begin position="340"/>
        <end position="353"/>
    </location>
</feature>
<dbReference type="EMBL" id="CP017558">
    <property type="protein sequence ID" value="AOW07466.1"/>
    <property type="molecule type" value="Genomic_DNA"/>
</dbReference>
<protein>
    <submittedName>
        <fullName evidence="8">Sas10 C-terminal domain-domain-containing protein</fullName>
    </submittedName>
</protein>
<evidence type="ECO:0000259" key="6">
    <source>
        <dbReference type="Pfam" id="PF09368"/>
    </source>
</evidence>
<feature type="compositionally biased region" description="Acidic residues" evidence="5">
    <location>
        <begin position="416"/>
        <end position="428"/>
    </location>
</feature>
<name>A0A1D8NPA3_YARLL</name>
<feature type="region of interest" description="Disordered" evidence="5">
    <location>
        <begin position="120"/>
        <end position="139"/>
    </location>
</feature>
<comment type="subcellular location">
    <subcellularLocation>
        <location evidence="1">Nucleus</location>
    </subcellularLocation>
</comment>
<organism evidence="7 9">
    <name type="scientific">Yarrowia lipolytica</name>
    <name type="common">Candida lipolytica</name>
    <dbReference type="NCBI Taxonomy" id="4952"/>
    <lineage>
        <taxon>Eukaryota</taxon>
        <taxon>Fungi</taxon>
        <taxon>Dikarya</taxon>
        <taxon>Ascomycota</taxon>
        <taxon>Saccharomycotina</taxon>
        <taxon>Dipodascomycetes</taxon>
        <taxon>Dipodascales</taxon>
        <taxon>Dipodascales incertae sedis</taxon>
        <taxon>Yarrowia</taxon>
    </lineage>
</organism>
<feature type="compositionally biased region" description="Acidic residues" evidence="5">
    <location>
        <begin position="120"/>
        <end position="132"/>
    </location>
</feature>
<dbReference type="GO" id="GO:0032040">
    <property type="term" value="C:small-subunit processome"/>
    <property type="evidence" value="ECO:0007669"/>
    <property type="project" value="TreeGrafter"/>
</dbReference>
<reference evidence="7 9" key="1">
    <citation type="journal article" date="2016" name="PLoS ONE">
        <title>Sequence Assembly of Yarrowia lipolytica Strain W29/CLIB89 Shows Transposable Element Diversity.</title>
        <authorList>
            <person name="Magnan C."/>
            <person name="Yu J."/>
            <person name="Chang I."/>
            <person name="Jahn E."/>
            <person name="Kanomata Y."/>
            <person name="Wu J."/>
            <person name="Zeller M."/>
            <person name="Oakes M."/>
            <person name="Baldi P."/>
            <person name="Sandmeyer S."/>
        </authorList>
    </citation>
    <scope>NUCLEOTIDE SEQUENCE [LARGE SCALE GENOMIC DNA]</scope>
    <source>
        <strain evidence="7">CLIB89</strain>
        <strain evidence="9">CLIB89(W29)</strain>
    </source>
</reference>
<feature type="domain" description="Sas10 C-terminal" evidence="6">
    <location>
        <begin position="485"/>
        <end position="557"/>
    </location>
</feature>
<comment type="similarity">
    <text evidence="2">Belongs to the SAS10 family.</text>
</comment>
<feature type="region of interest" description="Disordered" evidence="5">
    <location>
        <begin position="327"/>
        <end position="353"/>
    </location>
</feature>
<dbReference type="Proteomes" id="UP000256601">
    <property type="component" value="Unassembled WGS sequence"/>
</dbReference>
<dbReference type="EMBL" id="KZ859005">
    <property type="protein sequence ID" value="RDW25365.1"/>
    <property type="molecule type" value="Genomic_DNA"/>
</dbReference>
<dbReference type="VEuPathDB" id="FungiDB:YALI0_F20372g"/>
<feature type="compositionally biased region" description="Basic and acidic residues" evidence="5">
    <location>
        <begin position="366"/>
        <end position="376"/>
    </location>
</feature>
<dbReference type="InterPro" id="IPR018972">
    <property type="entry name" value="Sas10_C_dom"/>
</dbReference>
<reference evidence="8 10" key="2">
    <citation type="submission" date="2018-07" db="EMBL/GenBank/DDBJ databases">
        <title>Draft Genome Assemblies for Five Robust Yarrowia lipolytica Strains Exhibiting High Lipid Production and Pentose Sugar Utilization and Sugar Alcohol Secretion from Undetoxified Lignocellulosic Biomass Hydrolysates.</title>
        <authorList>
            <consortium name="DOE Joint Genome Institute"/>
            <person name="Walker C."/>
            <person name="Ryu S."/>
            <person name="Na H."/>
            <person name="Zane M."/>
            <person name="LaButti K."/>
            <person name="Lipzen A."/>
            <person name="Haridas S."/>
            <person name="Barry K."/>
            <person name="Grigoriev I.V."/>
            <person name="Quarterman J."/>
            <person name="Slininger P."/>
            <person name="Dien B."/>
            <person name="Trinh C.T."/>
        </authorList>
    </citation>
    <scope>NUCLEOTIDE SEQUENCE [LARGE SCALE GENOMIC DNA]</scope>
    <source>
        <strain evidence="8 10">YB392</strain>
    </source>
</reference>
<keyword evidence="4" id="KW-0175">Coiled coil</keyword>
<feature type="region of interest" description="Disordered" evidence="5">
    <location>
        <begin position="18"/>
        <end position="91"/>
    </location>
</feature>
<gene>
    <name evidence="8" type="ORF">B0I71DRAFT_132763</name>
    <name evidence="7" type="ORF">YALI1_F27041g</name>
</gene>
<dbReference type="VEuPathDB" id="FungiDB:YALI1_F27041g"/>
<feature type="compositionally biased region" description="Basic and acidic residues" evidence="5">
    <location>
        <begin position="390"/>
        <end position="415"/>
    </location>
</feature>
<evidence type="ECO:0000256" key="1">
    <source>
        <dbReference type="ARBA" id="ARBA00004123"/>
    </source>
</evidence>
<evidence type="ECO:0000256" key="3">
    <source>
        <dbReference type="ARBA" id="ARBA00023242"/>
    </source>
</evidence>
<proteinExistence type="inferred from homology"/>
<dbReference type="PANTHER" id="PTHR13237">
    <property type="entry name" value="SOMETHING ABOUT SILENCING PROTEIN 10-RELATED"/>
    <property type="match status" value="1"/>
</dbReference>
<dbReference type="OrthoDB" id="1924577at2759"/>
<feature type="region of interest" description="Disordered" evidence="5">
    <location>
        <begin position="366"/>
        <end position="445"/>
    </location>
</feature>
<dbReference type="KEGG" id="yli:2907864"/>
<dbReference type="AlphaFoldDB" id="A0A1D8NPA3"/>
<dbReference type="GO" id="GO:0000462">
    <property type="term" value="P:maturation of SSU-rRNA from tricistronic rRNA transcript (SSU-rRNA, 5.8S rRNA, LSU-rRNA)"/>
    <property type="evidence" value="ECO:0007669"/>
    <property type="project" value="TreeGrafter"/>
</dbReference>
<dbReference type="Proteomes" id="UP000182444">
    <property type="component" value="Chromosome 1F"/>
</dbReference>